<evidence type="ECO:0000313" key="4">
    <source>
        <dbReference type="Proteomes" id="UP000198615"/>
    </source>
</evidence>
<dbReference type="PANTHER" id="PTHR38342">
    <property type="entry name" value="SLR5037 PROTEIN"/>
    <property type="match status" value="1"/>
</dbReference>
<dbReference type="RefSeq" id="WP_093151287.1">
    <property type="nucleotide sequence ID" value="NZ_FNBW01000008.1"/>
</dbReference>
<dbReference type="EMBL" id="FNBW01000008">
    <property type="protein sequence ID" value="SDF95900.1"/>
    <property type="molecule type" value="Genomic_DNA"/>
</dbReference>
<accession>A0A8G2F3R6</accession>
<evidence type="ECO:0000259" key="2">
    <source>
        <dbReference type="Pfam" id="PF03625"/>
    </source>
</evidence>
<evidence type="ECO:0000313" key="3">
    <source>
        <dbReference type="EMBL" id="SDF95900.1"/>
    </source>
</evidence>
<protein>
    <submittedName>
        <fullName evidence="3">Uncharacterized conserved protein, DUF302 family</fullName>
    </submittedName>
</protein>
<dbReference type="OrthoDB" id="5783872at2"/>
<dbReference type="Gene3D" id="3.30.310.70">
    <property type="entry name" value="TT1751-like domain"/>
    <property type="match status" value="1"/>
</dbReference>
<sequence>MRALLLVLLLALASPAVAETPGGTVTVDTHRPFAAYIDALPKAIGDNGFNIVGISCATCAIRNAFNEAVPGNRVFLFFRPDYARRMLRASTAAGIEAPIRLYVTETEDGTARVTYRRPSQVFGAYGIDDLTAMGRELDVHVATILKTAGEAG</sequence>
<name>A0A8G2F3R6_9PROT</name>
<keyword evidence="1" id="KW-0732">Signal</keyword>
<dbReference type="PANTHER" id="PTHR38342:SF2">
    <property type="entry name" value="INNER MEMBRANE OR EXPORTED"/>
    <property type="match status" value="1"/>
</dbReference>
<dbReference type="AlphaFoldDB" id="A0A8G2F3R6"/>
<proteinExistence type="predicted"/>
<organism evidence="3 4">
    <name type="scientific">Thalassobaculum litoreum DSM 18839</name>
    <dbReference type="NCBI Taxonomy" id="1123362"/>
    <lineage>
        <taxon>Bacteria</taxon>
        <taxon>Pseudomonadati</taxon>
        <taxon>Pseudomonadota</taxon>
        <taxon>Alphaproteobacteria</taxon>
        <taxon>Rhodospirillales</taxon>
        <taxon>Thalassobaculaceae</taxon>
        <taxon>Thalassobaculum</taxon>
    </lineage>
</organism>
<dbReference type="Pfam" id="PF03625">
    <property type="entry name" value="DUF302"/>
    <property type="match status" value="1"/>
</dbReference>
<gene>
    <name evidence="3" type="ORF">SAMN05660686_02905</name>
</gene>
<dbReference type="Proteomes" id="UP000198615">
    <property type="component" value="Unassembled WGS sequence"/>
</dbReference>
<reference evidence="3 4" key="1">
    <citation type="submission" date="2016-10" db="EMBL/GenBank/DDBJ databases">
        <authorList>
            <person name="Varghese N."/>
            <person name="Submissions S."/>
        </authorList>
    </citation>
    <scope>NUCLEOTIDE SEQUENCE [LARGE SCALE GENOMIC DNA]</scope>
    <source>
        <strain evidence="3 4">DSM 18839</strain>
    </source>
</reference>
<feature type="chain" id="PRO_5034932389" evidence="1">
    <location>
        <begin position="19"/>
        <end position="152"/>
    </location>
</feature>
<feature type="domain" description="DUF302" evidence="2">
    <location>
        <begin position="66"/>
        <end position="118"/>
    </location>
</feature>
<dbReference type="InterPro" id="IPR005180">
    <property type="entry name" value="DUF302"/>
</dbReference>
<dbReference type="InterPro" id="IPR035923">
    <property type="entry name" value="TT1751-like_sf"/>
</dbReference>
<keyword evidence="4" id="KW-1185">Reference proteome</keyword>
<feature type="signal peptide" evidence="1">
    <location>
        <begin position="1"/>
        <end position="18"/>
    </location>
</feature>
<comment type="caution">
    <text evidence="3">The sequence shown here is derived from an EMBL/GenBank/DDBJ whole genome shotgun (WGS) entry which is preliminary data.</text>
</comment>
<evidence type="ECO:0000256" key="1">
    <source>
        <dbReference type="SAM" id="SignalP"/>
    </source>
</evidence>
<dbReference type="CDD" id="cd14797">
    <property type="entry name" value="DUF302"/>
    <property type="match status" value="1"/>
</dbReference>
<dbReference type="SUPFAM" id="SSF103247">
    <property type="entry name" value="TT1751-like"/>
    <property type="match status" value="1"/>
</dbReference>